<proteinExistence type="predicted"/>
<evidence type="ECO:0000256" key="4">
    <source>
        <dbReference type="ARBA" id="ARBA00023180"/>
    </source>
</evidence>
<comment type="caution">
    <text evidence="8">The sequence shown here is derived from an EMBL/GenBank/DDBJ whole genome shotgun (WGS) entry which is preliminary data.</text>
</comment>
<protein>
    <recommendedName>
        <fullName evidence="7">FAS1 domain-containing protein</fullName>
    </recommendedName>
</protein>
<keyword evidence="4" id="KW-0325">Glycoprotein</keyword>
<feature type="transmembrane region" description="Helical" evidence="6">
    <location>
        <begin position="134"/>
        <end position="156"/>
    </location>
</feature>
<accession>A0ABV0S833</accession>
<dbReference type="PANTHER" id="PTHR24038">
    <property type="entry name" value="STABILIN"/>
    <property type="match status" value="1"/>
</dbReference>
<dbReference type="Gene3D" id="2.30.180.10">
    <property type="entry name" value="FAS1 domain"/>
    <property type="match status" value="1"/>
</dbReference>
<dbReference type="InterPro" id="IPR036378">
    <property type="entry name" value="FAS1_dom_sf"/>
</dbReference>
<comment type="subcellular location">
    <subcellularLocation>
        <location evidence="1">Membrane</location>
    </subcellularLocation>
</comment>
<evidence type="ECO:0000256" key="6">
    <source>
        <dbReference type="SAM" id="Phobius"/>
    </source>
</evidence>
<keyword evidence="6" id="KW-0812">Transmembrane</keyword>
<dbReference type="Pfam" id="PF02469">
    <property type="entry name" value="Fasciclin"/>
    <property type="match status" value="1"/>
</dbReference>
<dbReference type="Proteomes" id="UP001434883">
    <property type="component" value="Unassembled WGS sequence"/>
</dbReference>
<dbReference type="EMBL" id="JAHRIN010069972">
    <property type="protein sequence ID" value="MEQ2216251.1"/>
    <property type="molecule type" value="Genomic_DNA"/>
</dbReference>
<keyword evidence="2 6" id="KW-0472">Membrane</keyword>
<evidence type="ECO:0000313" key="8">
    <source>
        <dbReference type="EMBL" id="MEQ2216251.1"/>
    </source>
</evidence>
<keyword evidence="3" id="KW-1015">Disulfide bond</keyword>
<evidence type="ECO:0000259" key="7">
    <source>
        <dbReference type="PROSITE" id="PS50213"/>
    </source>
</evidence>
<keyword evidence="6" id="KW-1133">Transmembrane helix</keyword>
<keyword evidence="9" id="KW-1185">Reference proteome</keyword>
<evidence type="ECO:0000256" key="5">
    <source>
        <dbReference type="SAM" id="MobiDB-lite"/>
    </source>
</evidence>
<dbReference type="SUPFAM" id="SSF82153">
    <property type="entry name" value="FAS1 domain"/>
    <property type="match status" value="1"/>
</dbReference>
<gene>
    <name evidence="8" type="ORF">XENOCAPTIV_013177</name>
</gene>
<evidence type="ECO:0000313" key="9">
    <source>
        <dbReference type="Proteomes" id="UP001434883"/>
    </source>
</evidence>
<name>A0ABV0S833_9TELE</name>
<evidence type="ECO:0000256" key="1">
    <source>
        <dbReference type="ARBA" id="ARBA00004370"/>
    </source>
</evidence>
<dbReference type="SMART" id="SM00554">
    <property type="entry name" value="FAS1"/>
    <property type="match status" value="1"/>
</dbReference>
<dbReference type="InterPro" id="IPR000782">
    <property type="entry name" value="FAS1_domain"/>
</dbReference>
<reference evidence="8 9" key="1">
    <citation type="submission" date="2021-06" db="EMBL/GenBank/DDBJ databases">
        <authorList>
            <person name="Palmer J.M."/>
        </authorList>
    </citation>
    <scope>NUCLEOTIDE SEQUENCE [LARGE SCALE GENOMIC DNA]</scope>
    <source>
        <strain evidence="8 9">XC_2019</strain>
        <tissue evidence="8">Muscle</tissue>
    </source>
</reference>
<sequence length="226" mass="24812">LLLDYSGSSSDGQQLIDVLDHRKSEVTLFVPHNSGFTQNQTLSGRDLEYHISTNHSIRPFKELRHQEVILSRLGFNLTVTYGNNESCKLVNQRLLLEWDIPAVNGIIHVVEAPLTAPAPPVIHSSSRGHAHSSGIASAILVSLLACVLAALGYYLFRHKMDAFRFHYFKNEDEDAAAGGPTKPTLISIPNPLYSGSRAFTEPFGETSSAAEPAEPKEPPNILDLDQ</sequence>
<feature type="region of interest" description="Disordered" evidence="5">
    <location>
        <begin position="196"/>
        <end position="226"/>
    </location>
</feature>
<feature type="non-terminal residue" evidence="8">
    <location>
        <position position="1"/>
    </location>
</feature>
<evidence type="ECO:0000256" key="2">
    <source>
        <dbReference type="ARBA" id="ARBA00023136"/>
    </source>
</evidence>
<dbReference type="PANTHER" id="PTHR24038:SF8">
    <property type="entry name" value="STABILIN-1"/>
    <property type="match status" value="1"/>
</dbReference>
<evidence type="ECO:0000256" key="3">
    <source>
        <dbReference type="ARBA" id="ARBA00023157"/>
    </source>
</evidence>
<organism evidence="8 9">
    <name type="scientific">Xenoophorus captivus</name>
    <dbReference type="NCBI Taxonomy" id="1517983"/>
    <lineage>
        <taxon>Eukaryota</taxon>
        <taxon>Metazoa</taxon>
        <taxon>Chordata</taxon>
        <taxon>Craniata</taxon>
        <taxon>Vertebrata</taxon>
        <taxon>Euteleostomi</taxon>
        <taxon>Actinopterygii</taxon>
        <taxon>Neopterygii</taxon>
        <taxon>Teleostei</taxon>
        <taxon>Neoteleostei</taxon>
        <taxon>Acanthomorphata</taxon>
        <taxon>Ovalentaria</taxon>
        <taxon>Atherinomorphae</taxon>
        <taxon>Cyprinodontiformes</taxon>
        <taxon>Goodeidae</taxon>
        <taxon>Xenoophorus</taxon>
    </lineage>
</organism>
<dbReference type="PROSITE" id="PS50213">
    <property type="entry name" value="FAS1"/>
    <property type="match status" value="1"/>
</dbReference>
<feature type="domain" description="FAS1" evidence="7">
    <location>
        <begin position="1"/>
        <end position="114"/>
    </location>
</feature>